<dbReference type="InterPro" id="IPR036388">
    <property type="entry name" value="WH-like_DNA-bd_sf"/>
</dbReference>
<evidence type="ECO:0000313" key="1">
    <source>
        <dbReference type="EMBL" id="GET40142.1"/>
    </source>
</evidence>
<keyword evidence="2" id="KW-1185">Reference proteome</keyword>
<gene>
    <name evidence="1" type="ORF">MiSe_49500</name>
</gene>
<dbReference type="Proteomes" id="UP001050975">
    <property type="component" value="Unassembled WGS sequence"/>
</dbReference>
<sequence>MSDASETKTGLRSSESQSTTRLLLALWELGAHKSDEVKRVDLTEKIKRTGEKASDYQSIFDKLEQEGAIAFEIKNRNRVIFLTEKGVQLLRESLNNPEFEFDSQIGARTANALLRWMREMASSGNGASATVKEEKGEGEIASYDEFKSVALEVYDKLNSDYNLDDLVPIYQLRREIGERVSRSQFNEWLLEMQTNDIFQLIGGEMPGITPEQVEDSIKTKIGGVRYYAKRL</sequence>
<dbReference type="RefSeq" id="WP_226585947.1">
    <property type="nucleotide sequence ID" value="NZ_BLAY01000083.1"/>
</dbReference>
<proteinExistence type="predicted"/>
<evidence type="ECO:0000313" key="2">
    <source>
        <dbReference type="Proteomes" id="UP001050975"/>
    </source>
</evidence>
<dbReference type="AlphaFoldDB" id="A0AAV3XB84"/>
<accession>A0AAV3XB84</accession>
<dbReference type="Gene3D" id="1.10.10.10">
    <property type="entry name" value="Winged helix-like DNA-binding domain superfamily/Winged helix DNA-binding domain"/>
    <property type="match status" value="1"/>
</dbReference>
<name>A0AAV3XB84_9CYAN</name>
<comment type="caution">
    <text evidence="1">The sequence shown here is derived from an EMBL/GenBank/DDBJ whole genome shotgun (WGS) entry which is preliminary data.</text>
</comment>
<reference evidence="1" key="1">
    <citation type="submission" date="2019-10" db="EMBL/GenBank/DDBJ databases">
        <title>Draft genome sequece of Microseira wollei NIES-4236.</title>
        <authorList>
            <person name="Yamaguchi H."/>
            <person name="Suzuki S."/>
            <person name="Kawachi M."/>
        </authorList>
    </citation>
    <scope>NUCLEOTIDE SEQUENCE</scope>
    <source>
        <strain evidence="1">NIES-4236</strain>
    </source>
</reference>
<protein>
    <submittedName>
        <fullName evidence="1">Uncharacterized protein</fullName>
    </submittedName>
</protein>
<organism evidence="1 2">
    <name type="scientific">Microseira wollei NIES-4236</name>
    <dbReference type="NCBI Taxonomy" id="2530354"/>
    <lineage>
        <taxon>Bacteria</taxon>
        <taxon>Bacillati</taxon>
        <taxon>Cyanobacteriota</taxon>
        <taxon>Cyanophyceae</taxon>
        <taxon>Oscillatoriophycideae</taxon>
        <taxon>Aerosakkonematales</taxon>
        <taxon>Aerosakkonemataceae</taxon>
        <taxon>Microseira</taxon>
    </lineage>
</organism>
<dbReference type="EMBL" id="BLAY01000083">
    <property type="protein sequence ID" value="GET40142.1"/>
    <property type="molecule type" value="Genomic_DNA"/>
</dbReference>